<feature type="domain" description="Pyridine nucleotide-disulphide oxidoreductase dimerisation" evidence="17">
    <location>
        <begin position="358"/>
        <end position="466"/>
    </location>
</feature>
<evidence type="ECO:0000256" key="12">
    <source>
        <dbReference type="ARBA" id="ARBA00049187"/>
    </source>
</evidence>
<dbReference type="InterPro" id="IPR016156">
    <property type="entry name" value="FAD/NAD-linked_Rdtase_dimer_sf"/>
</dbReference>
<dbReference type="GO" id="GO:0050660">
    <property type="term" value="F:flavin adenine dinucleotide binding"/>
    <property type="evidence" value="ECO:0007669"/>
    <property type="project" value="InterPro"/>
</dbReference>
<evidence type="ECO:0000256" key="3">
    <source>
        <dbReference type="ARBA" id="ARBA00012608"/>
    </source>
</evidence>
<dbReference type="PIRSF" id="PIRSF000350">
    <property type="entry name" value="Mercury_reductase_MerA"/>
    <property type="match status" value="1"/>
</dbReference>
<dbReference type="SUPFAM" id="SSF51905">
    <property type="entry name" value="FAD/NAD(P)-binding domain"/>
    <property type="match status" value="1"/>
</dbReference>
<gene>
    <name evidence="19" type="ORF">BLM47_05125</name>
</gene>
<dbReference type="EMBL" id="MOXJ01000008">
    <property type="protein sequence ID" value="PDO10885.1"/>
    <property type="molecule type" value="Genomic_DNA"/>
</dbReference>
<evidence type="ECO:0000256" key="2">
    <source>
        <dbReference type="ARBA" id="ARBA00007532"/>
    </source>
</evidence>
<feature type="binding site" evidence="14">
    <location>
        <position position="117"/>
    </location>
    <ligand>
        <name>FAD</name>
        <dbReference type="ChEBI" id="CHEBI:57692"/>
    </ligand>
</feature>
<reference evidence="19 20" key="1">
    <citation type="submission" date="2016-12" db="EMBL/GenBank/DDBJ databases">
        <title>Candidatus Reconcilibacillus cellulovorans genome.</title>
        <authorList>
            <person name="Kolinko S."/>
            <person name="Wu Y.-W."/>
            <person name="Tachea F."/>
            <person name="Denzel E."/>
            <person name="Hiras J."/>
            <person name="Baecker N."/>
            <person name="Chan L.J."/>
            <person name="Eichorst S.A."/>
            <person name="Frey D."/>
            <person name="Adams P.D."/>
            <person name="Pray T."/>
            <person name="Tanjore D."/>
            <person name="Petzold C.J."/>
            <person name="Gladden J.M."/>
            <person name="Simmons B.A."/>
            <person name="Singer S.W."/>
        </authorList>
    </citation>
    <scope>NUCLEOTIDE SEQUENCE [LARGE SCALE GENOMIC DNA]</scope>
    <source>
        <strain evidence="19">JTherm</strain>
    </source>
</reference>
<dbReference type="GO" id="GO:0004148">
    <property type="term" value="F:dihydrolipoyl dehydrogenase (NADH) activity"/>
    <property type="evidence" value="ECO:0007669"/>
    <property type="project" value="UniProtKB-EC"/>
</dbReference>
<dbReference type="FunFam" id="3.30.390.30:FF:000001">
    <property type="entry name" value="Dihydrolipoyl dehydrogenase"/>
    <property type="match status" value="1"/>
</dbReference>
<name>A0A2A6E1L8_9BACL</name>
<comment type="miscellaneous">
    <text evidence="16">The active site is a redox-active disulfide bond.</text>
</comment>
<accession>A0A2A6E1L8</accession>
<evidence type="ECO:0000256" key="11">
    <source>
        <dbReference type="ARBA" id="ARBA00023284"/>
    </source>
</evidence>
<evidence type="ECO:0000256" key="10">
    <source>
        <dbReference type="ARBA" id="ARBA00023157"/>
    </source>
</evidence>
<evidence type="ECO:0000256" key="4">
    <source>
        <dbReference type="ARBA" id="ARBA00016961"/>
    </source>
</evidence>
<dbReference type="NCBIfam" id="TIGR01350">
    <property type="entry name" value="lipoamide_DH"/>
    <property type="match status" value="1"/>
</dbReference>
<evidence type="ECO:0000256" key="15">
    <source>
        <dbReference type="PIRSR" id="PIRSR000350-4"/>
    </source>
</evidence>
<feature type="disulfide bond" description="Redox-active" evidence="15">
    <location>
        <begin position="45"/>
        <end position="50"/>
    </location>
</feature>
<keyword evidence="9 14" id="KW-0520">NAD</keyword>
<evidence type="ECO:0000256" key="14">
    <source>
        <dbReference type="PIRSR" id="PIRSR000350-3"/>
    </source>
</evidence>
<feature type="binding site" evidence="14">
    <location>
        <begin position="190"/>
        <end position="197"/>
    </location>
    <ligand>
        <name>NAD(+)</name>
        <dbReference type="ChEBI" id="CHEBI:57540"/>
    </ligand>
</feature>
<keyword evidence="8 16" id="KW-0560">Oxidoreductase</keyword>
<evidence type="ECO:0000256" key="13">
    <source>
        <dbReference type="PIRSR" id="PIRSR000350-2"/>
    </source>
</evidence>
<feature type="binding site" evidence="14">
    <location>
        <position position="213"/>
    </location>
    <ligand>
        <name>NAD(+)</name>
        <dbReference type="ChEBI" id="CHEBI:57540"/>
    </ligand>
</feature>
<evidence type="ECO:0000256" key="5">
    <source>
        <dbReference type="ARBA" id="ARBA00022490"/>
    </source>
</evidence>
<evidence type="ECO:0000256" key="1">
    <source>
        <dbReference type="ARBA" id="ARBA00004496"/>
    </source>
</evidence>
<keyword evidence="7 14" id="KW-0274">FAD</keyword>
<dbReference type="InterPro" id="IPR001100">
    <property type="entry name" value="Pyr_nuc-diS_OxRdtase"/>
</dbReference>
<dbReference type="PROSITE" id="PS00076">
    <property type="entry name" value="PYRIDINE_REDOX_1"/>
    <property type="match status" value="1"/>
</dbReference>
<comment type="caution">
    <text evidence="19">The sequence shown here is derived from an EMBL/GenBank/DDBJ whole genome shotgun (WGS) entry which is preliminary data.</text>
</comment>
<comment type="subcellular location">
    <subcellularLocation>
        <location evidence="1">Cytoplasm</location>
    </subcellularLocation>
</comment>
<organism evidence="19 20">
    <name type="scientific">Candidatus Reconcilbacillus cellulovorans</name>
    <dbReference type="NCBI Taxonomy" id="1906605"/>
    <lineage>
        <taxon>Bacteria</taxon>
        <taxon>Bacillati</taxon>
        <taxon>Bacillota</taxon>
        <taxon>Bacilli</taxon>
        <taxon>Bacillales</taxon>
        <taxon>Paenibacillaceae</taxon>
        <taxon>Candidatus Reconcilbacillus</taxon>
    </lineage>
</organism>
<keyword evidence="14" id="KW-0547">Nucleotide-binding</keyword>
<keyword evidence="10" id="KW-1015">Disulfide bond</keyword>
<dbReference type="InterPro" id="IPR050151">
    <property type="entry name" value="Class-I_Pyr_Nuc-Dis_Oxidored"/>
</dbReference>
<dbReference type="GO" id="GO:0006103">
    <property type="term" value="P:2-oxoglutarate metabolic process"/>
    <property type="evidence" value="ECO:0007669"/>
    <property type="project" value="TreeGrafter"/>
</dbReference>
<feature type="binding site" evidence="14">
    <location>
        <position position="283"/>
    </location>
    <ligand>
        <name>NAD(+)</name>
        <dbReference type="ChEBI" id="CHEBI:57540"/>
    </ligand>
</feature>
<evidence type="ECO:0000256" key="7">
    <source>
        <dbReference type="ARBA" id="ARBA00022827"/>
    </source>
</evidence>
<dbReference type="Pfam" id="PF02852">
    <property type="entry name" value="Pyr_redox_dim"/>
    <property type="match status" value="1"/>
</dbReference>
<comment type="cofactor">
    <cofactor evidence="14 16">
        <name>FAD</name>
        <dbReference type="ChEBI" id="CHEBI:57692"/>
    </cofactor>
    <text evidence="14 16">Binds 1 FAD per subunit.</text>
</comment>
<dbReference type="InterPro" id="IPR036188">
    <property type="entry name" value="FAD/NAD-bd_sf"/>
</dbReference>
<proteinExistence type="inferred from homology"/>
<protein>
    <recommendedName>
        <fullName evidence="4 16">Dihydrolipoyl dehydrogenase</fullName>
        <ecNumber evidence="3 16">1.8.1.4</ecNumber>
    </recommendedName>
</protein>
<evidence type="ECO:0000313" key="20">
    <source>
        <dbReference type="Proteomes" id="UP000243688"/>
    </source>
</evidence>
<dbReference type="Gene3D" id="3.30.390.30">
    <property type="match status" value="1"/>
</dbReference>
<keyword evidence="6 16" id="KW-0285">Flavoprotein</keyword>
<feature type="domain" description="FAD/NAD(P)-binding" evidence="18">
    <location>
        <begin position="8"/>
        <end position="337"/>
    </location>
</feature>
<dbReference type="PANTHER" id="PTHR22912">
    <property type="entry name" value="DISULFIDE OXIDOREDUCTASE"/>
    <property type="match status" value="1"/>
</dbReference>
<keyword evidence="11 16" id="KW-0676">Redox-active center</keyword>
<evidence type="ECO:0000256" key="16">
    <source>
        <dbReference type="RuleBase" id="RU003692"/>
    </source>
</evidence>
<dbReference type="Proteomes" id="UP000243688">
    <property type="component" value="Unassembled WGS sequence"/>
</dbReference>
<dbReference type="InterPro" id="IPR004099">
    <property type="entry name" value="Pyr_nucl-diS_OxRdtase_dimer"/>
</dbReference>
<evidence type="ECO:0000256" key="9">
    <source>
        <dbReference type="ARBA" id="ARBA00023027"/>
    </source>
</evidence>
<dbReference type="Gene3D" id="3.50.50.60">
    <property type="entry name" value="FAD/NAD(P)-binding domain"/>
    <property type="match status" value="2"/>
</dbReference>
<feature type="active site" description="Proton acceptor" evidence="13">
    <location>
        <position position="456"/>
    </location>
</feature>
<evidence type="ECO:0000259" key="17">
    <source>
        <dbReference type="Pfam" id="PF02852"/>
    </source>
</evidence>
<sequence>MTESRHEYDLVVLGGGVGGYVAAVRASMLGMKTALVEKDKLGGTCLHRGCIPTKALLRAAEVYALVRTAETFGVSVSDVSFDFGRAVARATEIVERLHGGLNALMRKHAVDVYRGTGRLAGPSIFAPLGGDVAVEREDGSVETLVPRRLVIATGARPKTISGLEPDGIRILTSDDALKMDRLPSSVLIVGGGAIGVEWASMLSDFGVPVTIVEIADRLLPTEDEDVSAELARQFRKRGVRLLLNAELLPETLDVTDEGVRIVVRGAGGSRTDVAADRMLVCVGRQANLDGIGLHHTQVKIRDGRIETDGFMRTADPRVYAVGDVVLGPQLAHAASHAAIVAVDHMAGLDPLPVDWLRVPRCVYGRPEVAAVGMTERQARESGRNVRVGRFPFAALGKALAHGESGGFVKAIADADSGDLLGVHAVGPAASELIAEASLAKWLDATPWEIGYAVRPHPSFSEALAEAMWTIDGRAIHL</sequence>
<feature type="binding site" evidence="14">
    <location>
        <position position="54"/>
    </location>
    <ligand>
        <name>FAD</name>
        <dbReference type="ChEBI" id="CHEBI:57692"/>
    </ligand>
</feature>
<dbReference type="EC" id="1.8.1.4" evidence="3 16"/>
<evidence type="ECO:0000313" key="19">
    <source>
        <dbReference type="EMBL" id="PDO10885.1"/>
    </source>
</evidence>
<dbReference type="Pfam" id="PF07992">
    <property type="entry name" value="Pyr_redox_2"/>
    <property type="match status" value="1"/>
</dbReference>
<comment type="similarity">
    <text evidence="2 16">Belongs to the class-I pyridine nucleotide-disulfide oxidoreductase family.</text>
</comment>
<dbReference type="AlphaFoldDB" id="A0A2A6E1L8"/>
<comment type="catalytic activity">
    <reaction evidence="12 16">
        <text>N(6)-[(R)-dihydrolipoyl]-L-lysyl-[protein] + NAD(+) = N(6)-[(R)-lipoyl]-L-lysyl-[protein] + NADH + H(+)</text>
        <dbReference type="Rhea" id="RHEA:15045"/>
        <dbReference type="Rhea" id="RHEA-COMP:10474"/>
        <dbReference type="Rhea" id="RHEA-COMP:10475"/>
        <dbReference type="ChEBI" id="CHEBI:15378"/>
        <dbReference type="ChEBI" id="CHEBI:57540"/>
        <dbReference type="ChEBI" id="CHEBI:57945"/>
        <dbReference type="ChEBI" id="CHEBI:83099"/>
        <dbReference type="ChEBI" id="CHEBI:83100"/>
        <dbReference type="EC" id="1.8.1.4"/>
    </reaction>
</comment>
<dbReference type="InterPro" id="IPR006258">
    <property type="entry name" value="Lipoamide_DH"/>
</dbReference>
<evidence type="ECO:0000256" key="8">
    <source>
        <dbReference type="ARBA" id="ARBA00023002"/>
    </source>
</evidence>
<keyword evidence="5" id="KW-0963">Cytoplasm</keyword>
<dbReference type="PANTHER" id="PTHR22912:SF217">
    <property type="entry name" value="DIHYDROLIPOYL DEHYDROGENASE"/>
    <property type="match status" value="1"/>
</dbReference>
<dbReference type="PRINTS" id="PR00411">
    <property type="entry name" value="PNDRDTASEI"/>
</dbReference>
<dbReference type="SUPFAM" id="SSF55424">
    <property type="entry name" value="FAD/NAD-linked reductases, dimerisation (C-terminal) domain"/>
    <property type="match status" value="1"/>
</dbReference>
<dbReference type="PRINTS" id="PR00368">
    <property type="entry name" value="FADPNR"/>
</dbReference>
<evidence type="ECO:0000256" key="6">
    <source>
        <dbReference type="ARBA" id="ARBA00022630"/>
    </source>
</evidence>
<dbReference type="GO" id="GO:0005737">
    <property type="term" value="C:cytoplasm"/>
    <property type="evidence" value="ECO:0007669"/>
    <property type="project" value="UniProtKB-SubCell"/>
</dbReference>
<feature type="binding site" evidence="14">
    <location>
        <position position="323"/>
    </location>
    <ligand>
        <name>FAD</name>
        <dbReference type="ChEBI" id="CHEBI:57692"/>
    </ligand>
</feature>
<dbReference type="InterPro" id="IPR023753">
    <property type="entry name" value="FAD/NAD-binding_dom"/>
</dbReference>
<evidence type="ECO:0000259" key="18">
    <source>
        <dbReference type="Pfam" id="PF07992"/>
    </source>
</evidence>
<dbReference type="InterPro" id="IPR012999">
    <property type="entry name" value="Pyr_OxRdtase_I_AS"/>
</dbReference>